<keyword evidence="4" id="KW-1185">Reference proteome</keyword>
<keyword evidence="1" id="KW-0472">Membrane</keyword>
<feature type="transmembrane region" description="Helical" evidence="1">
    <location>
        <begin position="30"/>
        <end position="51"/>
    </location>
</feature>
<feature type="domain" description="DUF6535" evidence="2">
    <location>
        <begin position="3"/>
        <end position="51"/>
    </location>
</feature>
<dbReference type="Pfam" id="PF20153">
    <property type="entry name" value="DUF6535"/>
    <property type="match status" value="1"/>
</dbReference>
<evidence type="ECO:0000313" key="3">
    <source>
        <dbReference type="EMBL" id="KAJ7754637.1"/>
    </source>
</evidence>
<comment type="caution">
    <text evidence="3">The sequence shown here is derived from an EMBL/GenBank/DDBJ whole genome shotgun (WGS) entry which is preliminary data.</text>
</comment>
<name>A0AAD7J2V9_9AGAR</name>
<evidence type="ECO:0000256" key="1">
    <source>
        <dbReference type="SAM" id="Phobius"/>
    </source>
</evidence>
<feature type="transmembrane region" description="Helical" evidence="1">
    <location>
        <begin position="57"/>
        <end position="80"/>
    </location>
</feature>
<evidence type="ECO:0000313" key="4">
    <source>
        <dbReference type="Proteomes" id="UP001215280"/>
    </source>
</evidence>
<accession>A0AAD7J2V9</accession>
<organism evidence="3 4">
    <name type="scientific">Mycena maculata</name>
    <dbReference type="NCBI Taxonomy" id="230809"/>
    <lineage>
        <taxon>Eukaryota</taxon>
        <taxon>Fungi</taxon>
        <taxon>Dikarya</taxon>
        <taxon>Basidiomycota</taxon>
        <taxon>Agaricomycotina</taxon>
        <taxon>Agaricomycetes</taxon>
        <taxon>Agaricomycetidae</taxon>
        <taxon>Agaricales</taxon>
        <taxon>Marasmiineae</taxon>
        <taxon>Mycenaceae</taxon>
        <taxon>Mycena</taxon>
    </lineage>
</organism>
<proteinExistence type="predicted"/>
<keyword evidence="1" id="KW-0812">Transmembrane</keyword>
<dbReference type="Proteomes" id="UP001215280">
    <property type="component" value="Unassembled WGS sequence"/>
</dbReference>
<reference evidence="3" key="1">
    <citation type="submission" date="2023-03" db="EMBL/GenBank/DDBJ databases">
        <title>Massive genome expansion in bonnet fungi (Mycena s.s.) driven by repeated elements and novel gene families across ecological guilds.</title>
        <authorList>
            <consortium name="Lawrence Berkeley National Laboratory"/>
            <person name="Harder C.B."/>
            <person name="Miyauchi S."/>
            <person name="Viragh M."/>
            <person name="Kuo A."/>
            <person name="Thoen E."/>
            <person name="Andreopoulos B."/>
            <person name="Lu D."/>
            <person name="Skrede I."/>
            <person name="Drula E."/>
            <person name="Henrissat B."/>
            <person name="Morin E."/>
            <person name="Kohler A."/>
            <person name="Barry K."/>
            <person name="LaButti K."/>
            <person name="Morin E."/>
            <person name="Salamov A."/>
            <person name="Lipzen A."/>
            <person name="Mereny Z."/>
            <person name="Hegedus B."/>
            <person name="Baldrian P."/>
            <person name="Stursova M."/>
            <person name="Weitz H."/>
            <person name="Taylor A."/>
            <person name="Grigoriev I.V."/>
            <person name="Nagy L.G."/>
            <person name="Martin F."/>
            <person name="Kauserud H."/>
        </authorList>
    </citation>
    <scope>NUCLEOTIDE SEQUENCE</scope>
    <source>
        <strain evidence="3">CBHHK188m</strain>
    </source>
</reference>
<dbReference type="AlphaFoldDB" id="A0AAD7J2V9"/>
<evidence type="ECO:0000259" key="2">
    <source>
        <dbReference type="Pfam" id="PF20153"/>
    </source>
</evidence>
<gene>
    <name evidence="3" type="ORF">DFH07DRAFT_959662</name>
</gene>
<sequence>MRSAPIVRARIFSFLYYGLKPFNMPAVMEVIPLLLHASLIFFFMGLVAFLFPVNGVIMILSAFILALMAVIYAALTMSVVNTSDYSLTVKNSSSASFKLFHAADGGGGAHTTSRPPSDLAPGGEGSLAWDSRDGQVSSSTSIGHLYYSFAASSDSPARVWGVQLNGYTPSGERPKTLYQYAASLYENSGSGTRHH</sequence>
<dbReference type="EMBL" id="JARJLG010000066">
    <property type="protein sequence ID" value="KAJ7754637.1"/>
    <property type="molecule type" value="Genomic_DNA"/>
</dbReference>
<dbReference type="InterPro" id="IPR045338">
    <property type="entry name" value="DUF6535"/>
</dbReference>
<protein>
    <recommendedName>
        <fullName evidence="2">DUF6535 domain-containing protein</fullName>
    </recommendedName>
</protein>
<keyword evidence="1" id="KW-1133">Transmembrane helix</keyword>